<keyword evidence="3" id="KW-0645">Protease</keyword>
<dbReference type="InterPro" id="IPR005151">
    <property type="entry name" value="Tail-specific_protease"/>
</dbReference>
<dbReference type="Proteomes" id="UP000632222">
    <property type="component" value="Unassembled WGS sequence"/>
</dbReference>
<dbReference type="EMBL" id="BMOD01000046">
    <property type="protein sequence ID" value="GGJ58894.1"/>
    <property type="molecule type" value="Genomic_DNA"/>
</dbReference>
<gene>
    <name evidence="3" type="ORF">GCM10008938_51220</name>
</gene>
<dbReference type="Pfam" id="PF03572">
    <property type="entry name" value="Peptidase_S41"/>
    <property type="match status" value="1"/>
</dbReference>
<sequence>MRILMLSLLLGFSCSAAAVTAPELYQNFERTLLKRYVNPRHLDLQNLIDQHRGEMQEACNTIPGCPSSAAYPAIKNVMTSLKDGHANFLTPEQHQAYLARSQGSNTGFFGFQSYRLQDGRTMVLDVVQGGPADLAGMSRFDVITGLDSTKTTAPQNVIITRQGKTAFQVTLIPKEMPLVFMPYLVRSGNIGILRIPTFLGSGDIASRVHGLVARAQEEGMTGMVVDLRSNGGGRSDQCMLAALAFNPRFSEEWIQVGWRNTMHAEKGQLWFQLPGGAPIPVASVEGYALWIHPTVFLVDERSASCAEFMAYESRKAAITWIFGEKTYGVGNTSTLLYPLADQSALQLSILYVQDEAGQPYPASITPDVLMEDDPEKLALGEDPLMEKALQFLEEKNRPR</sequence>
<evidence type="ECO:0000313" key="3">
    <source>
        <dbReference type="EMBL" id="GGJ58894.1"/>
    </source>
</evidence>
<dbReference type="GO" id="GO:0008233">
    <property type="term" value="F:peptidase activity"/>
    <property type="evidence" value="ECO:0007669"/>
    <property type="project" value="UniProtKB-KW"/>
</dbReference>
<feature type="signal peptide" evidence="1">
    <location>
        <begin position="1"/>
        <end position="18"/>
    </location>
</feature>
<feature type="domain" description="Tail specific protease" evidence="2">
    <location>
        <begin position="152"/>
        <end position="371"/>
    </location>
</feature>
<evidence type="ECO:0000256" key="1">
    <source>
        <dbReference type="SAM" id="SignalP"/>
    </source>
</evidence>
<evidence type="ECO:0000313" key="4">
    <source>
        <dbReference type="Proteomes" id="UP000632222"/>
    </source>
</evidence>
<dbReference type="GO" id="GO:0006508">
    <property type="term" value="P:proteolysis"/>
    <property type="evidence" value="ECO:0007669"/>
    <property type="project" value="UniProtKB-KW"/>
</dbReference>
<evidence type="ECO:0000259" key="2">
    <source>
        <dbReference type="SMART" id="SM00245"/>
    </source>
</evidence>
<name>A0ABQ2DL21_9DEIO</name>
<dbReference type="SMART" id="SM00245">
    <property type="entry name" value="TSPc"/>
    <property type="match status" value="1"/>
</dbReference>
<dbReference type="InterPro" id="IPR029045">
    <property type="entry name" value="ClpP/crotonase-like_dom_sf"/>
</dbReference>
<dbReference type="InterPro" id="IPR036034">
    <property type="entry name" value="PDZ_sf"/>
</dbReference>
<organism evidence="3 4">
    <name type="scientific">Deinococcus roseus</name>
    <dbReference type="NCBI Taxonomy" id="392414"/>
    <lineage>
        <taxon>Bacteria</taxon>
        <taxon>Thermotogati</taxon>
        <taxon>Deinococcota</taxon>
        <taxon>Deinococci</taxon>
        <taxon>Deinococcales</taxon>
        <taxon>Deinococcaceae</taxon>
        <taxon>Deinococcus</taxon>
    </lineage>
</organism>
<keyword evidence="4" id="KW-1185">Reference proteome</keyword>
<dbReference type="SUPFAM" id="SSF50156">
    <property type="entry name" value="PDZ domain-like"/>
    <property type="match status" value="1"/>
</dbReference>
<accession>A0ABQ2DL21</accession>
<proteinExistence type="predicted"/>
<reference evidence="4" key="1">
    <citation type="journal article" date="2019" name="Int. J. Syst. Evol. Microbiol.">
        <title>The Global Catalogue of Microorganisms (GCM) 10K type strain sequencing project: providing services to taxonomists for standard genome sequencing and annotation.</title>
        <authorList>
            <consortium name="The Broad Institute Genomics Platform"/>
            <consortium name="The Broad Institute Genome Sequencing Center for Infectious Disease"/>
            <person name="Wu L."/>
            <person name="Ma J."/>
        </authorList>
    </citation>
    <scope>NUCLEOTIDE SEQUENCE [LARGE SCALE GENOMIC DNA]</scope>
    <source>
        <strain evidence="4">JCM 14370</strain>
    </source>
</reference>
<dbReference type="Gene3D" id="3.30.750.44">
    <property type="match status" value="1"/>
</dbReference>
<protein>
    <submittedName>
        <fullName evidence="3">Protease</fullName>
    </submittedName>
</protein>
<dbReference type="SUPFAM" id="SSF52096">
    <property type="entry name" value="ClpP/crotonase"/>
    <property type="match status" value="1"/>
</dbReference>
<keyword evidence="3" id="KW-0378">Hydrolase</keyword>
<feature type="chain" id="PRO_5045947035" evidence="1">
    <location>
        <begin position="19"/>
        <end position="399"/>
    </location>
</feature>
<comment type="caution">
    <text evidence="3">The sequence shown here is derived from an EMBL/GenBank/DDBJ whole genome shotgun (WGS) entry which is preliminary data.</text>
</comment>
<dbReference type="Gene3D" id="3.90.226.10">
    <property type="entry name" value="2-enoyl-CoA Hydratase, Chain A, domain 1"/>
    <property type="match status" value="1"/>
</dbReference>
<dbReference type="RefSeq" id="WP_189009194.1">
    <property type="nucleotide sequence ID" value="NZ_BMOD01000046.1"/>
</dbReference>
<dbReference type="PANTHER" id="PTHR32060">
    <property type="entry name" value="TAIL-SPECIFIC PROTEASE"/>
    <property type="match status" value="1"/>
</dbReference>
<dbReference type="Gene3D" id="2.30.42.10">
    <property type="match status" value="1"/>
</dbReference>
<dbReference type="PANTHER" id="PTHR32060:SF30">
    <property type="entry name" value="CARBOXY-TERMINAL PROCESSING PROTEASE CTPA"/>
    <property type="match status" value="1"/>
</dbReference>
<keyword evidence="1" id="KW-0732">Signal</keyword>